<dbReference type="InterPro" id="IPR002912">
    <property type="entry name" value="ACT_dom"/>
</dbReference>
<dbReference type="HOGENOM" id="CLU_012300_3_1_4"/>
<evidence type="ECO:0000256" key="2">
    <source>
        <dbReference type="ARBA" id="ARBA00029754"/>
    </source>
</evidence>
<dbReference type="SUPFAM" id="SSF109604">
    <property type="entry name" value="HD-domain/PDEase-like"/>
    <property type="match status" value="1"/>
</dbReference>
<dbReference type="SUPFAM" id="SSF81301">
    <property type="entry name" value="Nucleotidyltransferase"/>
    <property type="match status" value="1"/>
</dbReference>
<feature type="domain" description="TGS" evidence="7">
    <location>
        <begin position="381"/>
        <end position="442"/>
    </location>
</feature>
<dbReference type="PATRIC" id="fig|762967.3.peg.1283"/>
<comment type="caution">
    <text evidence="8">The sequence shown here is derived from an EMBL/GenBank/DDBJ whole genome shotgun (WGS) entry which is preliminary data.</text>
</comment>
<dbReference type="Gene3D" id="3.30.70.260">
    <property type="match status" value="1"/>
</dbReference>
<evidence type="ECO:0000256" key="1">
    <source>
        <dbReference type="ARBA" id="ARBA00019852"/>
    </source>
</evidence>
<dbReference type="PANTHER" id="PTHR21262">
    <property type="entry name" value="GUANOSINE-3',5'-BIS DIPHOSPHATE 3'-PYROPHOSPHOHYDROLASE"/>
    <property type="match status" value="1"/>
</dbReference>
<dbReference type="InterPro" id="IPR004095">
    <property type="entry name" value="TGS"/>
</dbReference>
<dbReference type="InterPro" id="IPR007685">
    <property type="entry name" value="RelA_SpoT"/>
</dbReference>
<evidence type="ECO:0000256" key="5">
    <source>
        <dbReference type="RuleBase" id="RU003847"/>
    </source>
</evidence>
<evidence type="ECO:0000313" key="9">
    <source>
        <dbReference type="Proteomes" id="UP000004956"/>
    </source>
</evidence>
<dbReference type="InterPro" id="IPR012676">
    <property type="entry name" value="TGS-like"/>
</dbReference>
<dbReference type="Pfam" id="PF04607">
    <property type="entry name" value="RelA_SpoT"/>
    <property type="match status" value="1"/>
</dbReference>
<dbReference type="GO" id="GO:0015969">
    <property type="term" value="P:guanosine tetraphosphate metabolic process"/>
    <property type="evidence" value="ECO:0007669"/>
    <property type="project" value="InterPro"/>
</dbReference>
<accession>H3KFW5</accession>
<dbReference type="Gene3D" id="1.10.3210.10">
    <property type="entry name" value="Hypothetical protein af1432"/>
    <property type="match status" value="1"/>
</dbReference>
<dbReference type="CDD" id="cd01668">
    <property type="entry name" value="TGS_RSH"/>
    <property type="match status" value="1"/>
</dbReference>
<comment type="function">
    <text evidence="5">In eubacteria ppGpp (guanosine 3'-diphosphate 5'-diphosphate) is a mediator of the stringent response that coordinates a variety of cellular activities in response to changes in nutritional abundance.</text>
</comment>
<dbReference type="GO" id="GO:0008728">
    <property type="term" value="F:GTP diphosphokinase activity"/>
    <property type="evidence" value="ECO:0007669"/>
    <property type="project" value="TreeGrafter"/>
</dbReference>
<sequence length="704" mass="79077">MVVEGNVQADPALARSLIEPLYRDMKLPTGEPVITHADGIAGILRGIRDDPELLAAAYLFCVPEVVESPYDWIEKSFGPSVTGLVQELVRINDLSVRARSEDQEANASRQAESLRRMLLAMCKDLRVVLLKLASRLQTLRWFASSKMAGADKFGQETLALYAPLANRLGIWQMKWELEDLSLRFTRPDEYRAIAEELDENREARLEFMRHAVRRIKQLMAENGITDADISGRPKHIYSIWKKMQRKHLRFDQLFDVRALRIIVKTVEECYQVLSIVHEHFPVISKEYDDYIAKPKPNGYQSLHTVVTDPAGRPIEIQIRTRAMHDFAELGVAAHWRYKEAGNSEGATSAEEQRVAWLRQLLAWRSDVGQPAPDAAKAVADDLIYCLTPQGRVVELPAGATPVDFAYHVHTELGHRTKGAKVNGVMVPLNAKLSTGDTVEIIAGKTGQPSRDWLNPELGYAASARTRNKVRQWFNAQQTQALLVEGRDRLDKELARLGKTAMKLDDLAKRLGFENVDDLCIAFAKEEVTLTALAAAVQPPKTEPEPEPEVVVRESSKKPQGRVLVVGMDSLLTQLARCCHPVPPDEIVGYVTRGRGVTIHRADCPNVRNMIEQDHERMIDVSWGRNADAVFPVEVLVIAQDRMGLLKDISELFMREKIRITGMSTQSVKGDQHMTFRIEIHSAESLRKTLAGLREVKGVLAARRA</sequence>
<dbReference type="NCBIfam" id="TIGR00691">
    <property type="entry name" value="spoT_relA"/>
    <property type="match status" value="1"/>
</dbReference>
<dbReference type="Gene3D" id="3.30.460.10">
    <property type="entry name" value="Beta Polymerase, domain 2"/>
    <property type="match status" value="1"/>
</dbReference>
<dbReference type="GO" id="GO:0042594">
    <property type="term" value="P:response to starvation"/>
    <property type="evidence" value="ECO:0007669"/>
    <property type="project" value="TreeGrafter"/>
</dbReference>
<dbReference type="CDD" id="cd04876">
    <property type="entry name" value="ACT_RelA-SpoT"/>
    <property type="match status" value="1"/>
</dbReference>
<dbReference type="Gene3D" id="3.10.20.30">
    <property type="match status" value="1"/>
</dbReference>
<dbReference type="InterPro" id="IPR033655">
    <property type="entry name" value="TGS_RelA/SpoT"/>
</dbReference>
<dbReference type="PROSITE" id="PS51880">
    <property type="entry name" value="TGS"/>
    <property type="match status" value="1"/>
</dbReference>
<gene>
    <name evidence="8" type="ORF">HMPREF9440_01637</name>
</gene>
<dbReference type="InterPro" id="IPR043519">
    <property type="entry name" value="NT_sf"/>
</dbReference>
<dbReference type="InterPro" id="IPR045865">
    <property type="entry name" value="ACT-like_dom_sf"/>
</dbReference>
<name>H3KFW5_9BURK</name>
<dbReference type="SMART" id="SM00954">
    <property type="entry name" value="RelA_SpoT"/>
    <property type="match status" value="1"/>
</dbReference>
<dbReference type="EMBL" id="AFBQ01000248">
    <property type="protein sequence ID" value="EHY30999.1"/>
    <property type="molecule type" value="Genomic_DNA"/>
</dbReference>
<dbReference type="SUPFAM" id="SSF81271">
    <property type="entry name" value="TGS-like"/>
    <property type="match status" value="1"/>
</dbReference>
<dbReference type="OrthoDB" id="9805041at2"/>
<dbReference type="STRING" id="762967.HMPREF9440_01637"/>
<evidence type="ECO:0000313" key="8">
    <source>
        <dbReference type="EMBL" id="EHY30999.1"/>
    </source>
</evidence>
<dbReference type="GO" id="GO:0015949">
    <property type="term" value="P:nucleobase-containing small molecule interconversion"/>
    <property type="evidence" value="ECO:0007669"/>
    <property type="project" value="UniProtKB-ARBA"/>
</dbReference>
<dbReference type="GO" id="GO:0005886">
    <property type="term" value="C:plasma membrane"/>
    <property type="evidence" value="ECO:0007669"/>
    <property type="project" value="TreeGrafter"/>
</dbReference>
<dbReference type="SUPFAM" id="SSF55021">
    <property type="entry name" value="ACT-like"/>
    <property type="match status" value="1"/>
</dbReference>
<dbReference type="GO" id="GO:0008893">
    <property type="term" value="F:guanosine-3',5'-bis(diphosphate) 3'-diphosphatase activity"/>
    <property type="evidence" value="ECO:0007669"/>
    <property type="project" value="TreeGrafter"/>
</dbReference>
<proteinExistence type="inferred from homology"/>
<dbReference type="Pfam" id="PF02824">
    <property type="entry name" value="TGS"/>
    <property type="match status" value="1"/>
</dbReference>
<keyword evidence="9" id="KW-1185">Reference proteome</keyword>
<organism evidence="8 9">
    <name type="scientific">Sutterella parvirubra YIT 11816</name>
    <dbReference type="NCBI Taxonomy" id="762967"/>
    <lineage>
        <taxon>Bacteria</taxon>
        <taxon>Pseudomonadati</taxon>
        <taxon>Pseudomonadota</taxon>
        <taxon>Betaproteobacteria</taxon>
        <taxon>Burkholderiales</taxon>
        <taxon>Sutterellaceae</taxon>
        <taxon>Sutterella</taxon>
    </lineage>
</organism>
<dbReference type="PROSITE" id="PS51671">
    <property type="entry name" value="ACT"/>
    <property type="match status" value="1"/>
</dbReference>
<dbReference type="FunFam" id="3.30.460.10:FF:000001">
    <property type="entry name" value="GTP pyrophosphokinase RelA"/>
    <property type="match status" value="1"/>
</dbReference>
<dbReference type="PANTHER" id="PTHR21262:SF31">
    <property type="entry name" value="GTP PYROPHOSPHOKINASE"/>
    <property type="match status" value="1"/>
</dbReference>
<dbReference type="FunFam" id="3.10.20.30:FF:000002">
    <property type="entry name" value="GTP pyrophosphokinase (RelA/SpoT)"/>
    <property type="match status" value="1"/>
</dbReference>
<protein>
    <recommendedName>
        <fullName evidence="1">GTP pyrophosphokinase</fullName>
    </recommendedName>
    <alternativeName>
        <fullName evidence="3">(p)ppGpp synthase</fullName>
    </alternativeName>
    <alternativeName>
        <fullName evidence="2">ATP:GTP 3'-pyrophosphotransferase</fullName>
    </alternativeName>
    <alternativeName>
        <fullName evidence="4">ppGpp synthase I</fullName>
    </alternativeName>
</protein>
<comment type="similarity">
    <text evidence="5">Belongs to the relA/spoT family.</text>
</comment>
<dbReference type="AlphaFoldDB" id="H3KFW5"/>
<evidence type="ECO:0000256" key="4">
    <source>
        <dbReference type="ARBA" id="ARBA00033308"/>
    </source>
</evidence>
<dbReference type="Proteomes" id="UP000004956">
    <property type="component" value="Unassembled WGS sequence"/>
</dbReference>
<dbReference type="Pfam" id="PF13291">
    <property type="entry name" value="ACT_4"/>
    <property type="match status" value="1"/>
</dbReference>
<dbReference type="CDD" id="cd05399">
    <property type="entry name" value="NT_Rel-Spo_like"/>
    <property type="match status" value="1"/>
</dbReference>
<dbReference type="InterPro" id="IPR004811">
    <property type="entry name" value="RelA/Spo_fam"/>
</dbReference>
<reference evidence="8 9" key="1">
    <citation type="submission" date="2011-11" db="EMBL/GenBank/DDBJ databases">
        <authorList>
            <person name="Weinstock G."/>
            <person name="Sodergren E."/>
            <person name="Clifton S."/>
            <person name="Fulton L."/>
            <person name="Fulton B."/>
            <person name="Courtney L."/>
            <person name="Fronick C."/>
            <person name="Harrison M."/>
            <person name="Strong C."/>
            <person name="Farmer C."/>
            <person name="Delahaunty K."/>
            <person name="Markovic C."/>
            <person name="Hall O."/>
            <person name="Minx P."/>
            <person name="Tomlinson C."/>
            <person name="Mitreva M."/>
            <person name="Hou S."/>
            <person name="Chen J."/>
            <person name="Wollam A."/>
            <person name="Pepin K.H."/>
            <person name="Johnson M."/>
            <person name="Bhonagiri V."/>
            <person name="Zhang X."/>
            <person name="Suruliraj S."/>
            <person name="Warren W."/>
            <person name="Chinwalla A."/>
            <person name="Mardis E.R."/>
            <person name="Wilson R.K."/>
        </authorList>
    </citation>
    <scope>NUCLEOTIDE SEQUENCE [LARGE SCALE GENOMIC DNA]</scope>
    <source>
        <strain evidence="8 9">YIT 11816</strain>
    </source>
</reference>
<feature type="domain" description="ACT" evidence="6">
    <location>
        <begin position="633"/>
        <end position="704"/>
    </location>
</feature>
<evidence type="ECO:0000259" key="6">
    <source>
        <dbReference type="PROSITE" id="PS51671"/>
    </source>
</evidence>
<dbReference type="Pfam" id="PF13328">
    <property type="entry name" value="HD_4"/>
    <property type="match status" value="1"/>
</dbReference>
<dbReference type="InterPro" id="IPR012675">
    <property type="entry name" value="Beta-grasp_dom_sf"/>
</dbReference>
<evidence type="ECO:0000259" key="7">
    <source>
        <dbReference type="PROSITE" id="PS51880"/>
    </source>
</evidence>
<dbReference type="RefSeq" id="WP_008542682.1">
    <property type="nucleotide sequence ID" value="NZ_JH604985.1"/>
</dbReference>
<evidence type="ECO:0000256" key="3">
    <source>
        <dbReference type="ARBA" id="ARBA00032407"/>
    </source>
</evidence>